<keyword evidence="5" id="KW-1185">Reference proteome</keyword>
<sequence>MTKKLRSEEHLVPMQSPSMKSWGMPADLPKHNVVIECGWGRIIFGHTFHDNTKIAEILRDEKEGFRDIAFYLRDPQVVLSYAPQNLFIDPSYTFRLWLDEYTPLQEKSDMFSVRPLHPLKDIERVNWIYHVHNMVPADPDVLRDIREKQCIDYWVAAENETEEVIAVCMSIDHRTAFEDPENGSSLWALAVDPQAKHSGIGIQLVQSVAEHYKSKGRSFIDLSVLYSNKAAIDLYKKLGFVQVPVFSVKNKNAINEKLFSGPQPESSLNPYSTIIINEARRRGIRVDVLDPVDNYFRLSFGGASMICRESLTELTSAIAMSRCADKETTHRLLANAGIRVPEQQVAASPEENIRFLERHGNLVVKPADSEQGKGITVNISSPEELDPAIAKAANVCSKVLLEEMVEGADLRIIVIDYKVVAAAVRKPPKITGDGKHSIIELVKKQSRRREKASQGESSIPIDDELVRTVAMSGFRLEDTLPKGVELEVRKTANLHTGGTIHDVTTTLHPALAMAACKAAGILGIPVTGLDFIVDSPEKDHYVIIEANERPGLANHEPQPTAERFIDFLFPQSIARTLP</sequence>
<evidence type="ECO:0000259" key="3">
    <source>
        <dbReference type="PROSITE" id="PS51186"/>
    </source>
</evidence>
<dbReference type="Gene3D" id="3.30.1490.20">
    <property type="entry name" value="ATP-grasp fold, A domain"/>
    <property type="match status" value="1"/>
</dbReference>
<organism evidence="4 5">
    <name type="scientific">Prosthecochloris aestuarii (strain DSM 271 / SK 413)</name>
    <dbReference type="NCBI Taxonomy" id="290512"/>
    <lineage>
        <taxon>Bacteria</taxon>
        <taxon>Pseudomonadati</taxon>
        <taxon>Chlorobiota</taxon>
        <taxon>Chlorobiia</taxon>
        <taxon>Chlorobiales</taxon>
        <taxon>Chlorobiaceae</taxon>
        <taxon>Prosthecochloris</taxon>
    </lineage>
</organism>
<dbReference type="PANTHER" id="PTHR21621">
    <property type="entry name" value="RIBOSOMAL PROTEIN S6 MODIFICATION PROTEIN"/>
    <property type="match status" value="1"/>
</dbReference>
<dbReference type="eggNOG" id="COG0189">
    <property type="taxonomic scope" value="Bacteria"/>
</dbReference>
<feature type="domain" description="N-acetyltransferase" evidence="3">
    <location>
        <begin position="111"/>
        <end position="261"/>
    </location>
</feature>
<dbReference type="Pfam" id="PF00583">
    <property type="entry name" value="Acetyltransf_1"/>
    <property type="match status" value="1"/>
</dbReference>
<keyword evidence="4" id="KW-0436">Ligase</keyword>
<dbReference type="GO" id="GO:0046872">
    <property type="term" value="F:metal ion binding"/>
    <property type="evidence" value="ECO:0007669"/>
    <property type="project" value="InterPro"/>
</dbReference>
<dbReference type="RefSeq" id="WP_012504710.1">
    <property type="nucleotide sequence ID" value="NC_011059.1"/>
</dbReference>
<dbReference type="InterPro" id="IPR000182">
    <property type="entry name" value="GNAT_dom"/>
</dbReference>
<keyword evidence="1" id="KW-0547">Nucleotide-binding</keyword>
<evidence type="ECO:0000259" key="2">
    <source>
        <dbReference type="PROSITE" id="PS50975"/>
    </source>
</evidence>
<dbReference type="GO" id="GO:0009432">
    <property type="term" value="P:SOS response"/>
    <property type="evidence" value="ECO:0007669"/>
    <property type="project" value="TreeGrafter"/>
</dbReference>
<dbReference type="Gene3D" id="3.40.630.30">
    <property type="match status" value="1"/>
</dbReference>
<dbReference type="PROSITE" id="PS51186">
    <property type="entry name" value="GNAT"/>
    <property type="match status" value="1"/>
</dbReference>
<dbReference type="PANTHER" id="PTHR21621:SF0">
    <property type="entry name" value="BETA-CITRYLGLUTAMATE SYNTHASE B-RELATED"/>
    <property type="match status" value="1"/>
</dbReference>
<dbReference type="GO" id="GO:0016747">
    <property type="term" value="F:acyltransferase activity, transferring groups other than amino-acyl groups"/>
    <property type="evidence" value="ECO:0007669"/>
    <property type="project" value="InterPro"/>
</dbReference>
<dbReference type="InterPro" id="IPR016181">
    <property type="entry name" value="Acyl_CoA_acyltransferase"/>
</dbReference>
<dbReference type="CDD" id="cd04301">
    <property type="entry name" value="NAT_SF"/>
    <property type="match status" value="1"/>
</dbReference>
<dbReference type="InterPro" id="IPR011761">
    <property type="entry name" value="ATP-grasp"/>
</dbReference>
<dbReference type="SUPFAM" id="SSF55729">
    <property type="entry name" value="Acyl-CoA N-acyltransferases (Nat)"/>
    <property type="match status" value="1"/>
</dbReference>
<dbReference type="AlphaFoldDB" id="B4S379"/>
<dbReference type="Gene3D" id="3.30.470.20">
    <property type="entry name" value="ATP-grasp fold, B domain"/>
    <property type="match status" value="2"/>
</dbReference>
<dbReference type="KEGG" id="paa:Paes_0113"/>
<name>B4S379_PROA2</name>
<evidence type="ECO:0000313" key="5">
    <source>
        <dbReference type="Proteomes" id="UP000002725"/>
    </source>
</evidence>
<reference evidence="4" key="1">
    <citation type="submission" date="2008-06" db="EMBL/GenBank/DDBJ databases">
        <title>Complete sequence of chromosome of Prosthecochloris aestuarii DSM 271.</title>
        <authorList>
            <consortium name="US DOE Joint Genome Institute"/>
            <person name="Lucas S."/>
            <person name="Copeland A."/>
            <person name="Lapidus A."/>
            <person name="Glavina del Rio T."/>
            <person name="Dalin E."/>
            <person name="Tice H."/>
            <person name="Bruce D."/>
            <person name="Goodwin L."/>
            <person name="Pitluck S."/>
            <person name="Schmutz J."/>
            <person name="Larimer F."/>
            <person name="Land M."/>
            <person name="Hauser L."/>
            <person name="Kyrpides N."/>
            <person name="Anderson I."/>
            <person name="Liu Z."/>
            <person name="Li T."/>
            <person name="Zhao F."/>
            <person name="Overmann J."/>
            <person name="Bryant D.A."/>
            <person name="Richardson P."/>
        </authorList>
    </citation>
    <scope>NUCLEOTIDE SEQUENCE [LARGE SCALE GENOMIC DNA]</scope>
    <source>
        <strain evidence="4">DSM 271</strain>
    </source>
</reference>
<keyword evidence="1" id="KW-0067">ATP-binding</keyword>
<dbReference type="GO" id="GO:0018169">
    <property type="term" value="F:ribosomal S6-glutamic acid ligase activity"/>
    <property type="evidence" value="ECO:0007669"/>
    <property type="project" value="TreeGrafter"/>
</dbReference>
<dbReference type="GO" id="GO:0004363">
    <property type="term" value="F:glutathione synthase activity"/>
    <property type="evidence" value="ECO:0007669"/>
    <property type="project" value="UniProtKB-EC"/>
</dbReference>
<dbReference type="InterPro" id="IPR013815">
    <property type="entry name" value="ATP_grasp_subdomain_1"/>
</dbReference>
<protein>
    <submittedName>
        <fullName evidence="4">GNAT-family acetyltransferase TIGR03103</fullName>
        <ecNumber evidence="4">6.3.2.3</ecNumber>
    </submittedName>
</protein>
<dbReference type="InterPro" id="IPR017534">
    <property type="entry name" value="GNAT-acetyltransferase"/>
</dbReference>
<accession>B4S379</accession>
<dbReference type="HOGENOM" id="CLU_032794_0_0_10"/>
<dbReference type="SUPFAM" id="SSF56059">
    <property type="entry name" value="Glutathione synthetase ATP-binding domain-like"/>
    <property type="match status" value="1"/>
</dbReference>
<proteinExistence type="predicted"/>
<feature type="domain" description="ATP-grasp" evidence="2">
    <location>
        <begin position="330"/>
        <end position="578"/>
    </location>
</feature>
<dbReference type="STRING" id="290512.Paes_0113"/>
<evidence type="ECO:0000313" key="4">
    <source>
        <dbReference type="EMBL" id="ACF45173.1"/>
    </source>
</evidence>
<dbReference type="eggNOG" id="COG0456">
    <property type="taxonomic scope" value="Bacteria"/>
</dbReference>
<dbReference type="GO" id="GO:0005524">
    <property type="term" value="F:ATP binding"/>
    <property type="evidence" value="ECO:0007669"/>
    <property type="project" value="UniProtKB-UniRule"/>
</dbReference>
<dbReference type="InterPro" id="IPR013651">
    <property type="entry name" value="ATP-grasp_RimK-type"/>
</dbReference>
<dbReference type="EMBL" id="CP001108">
    <property type="protein sequence ID" value="ACF45173.1"/>
    <property type="molecule type" value="Genomic_DNA"/>
</dbReference>
<gene>
    <name evidence="4" type="ordered locus">Paes_0113</name>
</gene>
<dbReference type="Pfam" id="PF08443">
    <property type="entry name" value="RimK"/>
    <property type="match status" value="1"/>
</dbReference>
<evidence type="ECO:0000256" key="1">
    <source>
        <dbReference type="PROSITE-ProRule" id="PRU00409"/>
    </source>
</evidence>
<dbReference type="EC" id="6.3.2.3" evidence="4"/>
<dbReference type="PROSITE" id="PS50975">
    <property type="entry name" value="ATP_GRASP"/>
    <property type="match status" value="1"/>
</dbReference>
<dbReference type="Proteomes" id="UP000002725">
    <property type="component" value="Chromosome"/>
</dbReference>
<dbReference type="NCBIfam" id="TIGR03103">
    <property type="entry name" value="trio_acet_GNAT"/>
    <property type="match status" value="1"/>
</dbReference>
<dbReference type="GO" id="GO:0005737">
    <property type="term" value="C:cytoplasm"/>
    <property type="evidence" value="ECO:0007669"/>
    <property type="project" value="TreeGrafter"/>
</dbReference>